<feature type="compositionally biased region" description="Basic and acidic residues" evidence="1">
    <location>
        <begin position="84"/>
        <end position="94"/>
    </location>
</feature>
<dbReference type="STRING" id="229205.SAMN05444372_10276"/>
<dbReference type="OrthoDB" id="1374894at2"/>
<feature type="region of interest" description="Disordered" evidence="1">
    <location>
        <begin position="1"/>
        <end position="125"/>
    </location>
</feature>
<keyword evidence="3" id="KW-1185">Reference proteome</keyword>
<feature type="compositionally biased region" description="Acidic residues" evidence="1">
    <location>
        <begin position="65"/>
        <end position="77"/>
    </location>
</feature>
<sequence length="125" mass="14134">MENNDLGSKKTNNKQSTNEGFSGKNIPEDYNSADLNLKEEVETDAKGNKKIVQRARNVDGTEASIPDEEERTWDENESLSRGVTTEKEAMKTVENEDLNSDITAHRYPNSHPDNHEDRGNIKLDE</sequence>
<evidence type="ECO:0000313" key="2">
    <source>
        <dbReference type="EMBL" id="SHG05237.1"/>
    </source>
</evidence>
<dbReference type="EMBL" id="FQWF01000002">
    <property type="protein sequence ID" value="SHG05237.1"/>
    <property type="molecule type" value="Genomic_DNA"/>
</dbReference>
<gene>
    <name evidence="2" type="ORF">SAMN05444372_10276</name>
</gene>
<evidence type="ECO:0000313" key="3">
    <source>
        <dbReference type="Proteomes" id="UP000184020"/>
    </source>
</evidence>
<dbReference type="AlphaFoldDB" id="A0A1M5GNI4"/>
<dbReference type="Proteomes" id="UP000184020">
    <property type="component" value="Unassembled WGS sequence"/>
</dbReference>
<name>A0A1M5GNI4_9FLAO</name>
<dbReference type="RefSeq" id="WP_073016880.1">
    <property type="nucleotide sequence ID" value="NZ_FQWF01000002.1"/>
</dbReference>
<protein>
    <submittedName>
        <fullName evidence="2">Uncharacterized protein</fullName>
    </submittedName>
</protein>
<organism evidence="2 3">
    <name type="scientific">Flavobacterium micromati</name>
    <dbReference type="NCBI Taxonomy" id="229205"/>
    <lineage>
        <taxon>Bacteria</taxon>
        <taxon>Pseudomonadati</taxon>
        <taxon>Bacteroidota</taxon>
        <taxon>Flavobacteriia</taxon>
        <taxon>Flavobacteriales</taxon>
        <taxon>Flavobacteriaceae</taxon>
        <taxon>Flavobacterium</taxon>
    </lineage>
</organism>
<proteinExistence type="predicted"/>
<feature type="compositionally biased region" description="Basic and acidic residues" evidence="1">
    <location>
        <begin position="36"/>
        <end position="47"/>
    </location>
</feature>
<reference evidence="3" key="1">
    <citation type="submission" date="2016-11" db="EMBL/GenBank/DDBJ databases">
        <authorList>
            <person name="Varghese N."/>
            <person name="Submissions S."/>
        </authorList>
    </citation>
    <scope>NUCLEOTIDE SEQUENCE [LARGE SCALE GENOMIC DNA]</scope>
    <source>
        <strain evidence="3">DSM 17659</strain>
    </source>
</reference>
<feature type="compositionally biased region" description="Basic and acidic residues" evidence="1">
    <location>
        <begin position="112"/>
        <end position="125"/>
    </location>
</feature>
<evidence type="ECO:0000256" key="1">
    <source>
        <dbReference type="SAM" id="MobiDB-lite"/>
    </source>
</evidence>
<accession>A0A1M5GNI4</accession>
<feature type="compositionally biased region" description="Polar residues" evidence="1">
    <location>
        <begin position="1"/>
        <end position="20"/>
    </location>
</feature>